<evidence type="ECO:0000256" key="4">
    <source>
        <dbReference type="ARBA" id="ARBA00022781"/>
    </source>
</evidence>
<sequence length="307" mass="36039">MHLKDIIQKKNNLENIKIKVNNDKNILLISIMKLTRKLTFYVDNALLNVQLMNALKNKYHIKNNFIEENTFLKKFRNLTKSQKLKNLISKEKELYIYLTEEQKYGTDSYSRYEKVILENITNKNVDFILIGNRAISFAKQNNLNVIKTFKNSAVPNLAKILTQLTKILYLDSDYTRVHFVINSNKNYKEAFTILPISNFDVDKLLHIDLENEFDKVIQDYKIHPNIEGFIDNQVSIFIENAINSLIIESSFYNAKNALVAANKKSKQLDEEILKVSKRINRVKQEKQIEEIVLLTKKKKTIFEENND</sequence>
<evidence type="ECO:0000256" key="8">
    <source>
        <dbReference type="ARBA" id="ARBA00023310"/>
    </source>
</evidence>
<keyword evidence="3" id="KW-0813">Transport</keyword>
<dbReference type="GO" id="GO:0045259">
    <property type="term" value="C:proton-transporting ATP synthase complex"/>
    <property type="evidence" value="ECO:0007669"/>
    <property type="project" value="UniProtKB-KW"/>
</dbReference>
<dbReference type="OrthoDB" id="400602at2"/>
<keyword evidence="4" id="KW-0375">Hydrogen ion transport</keyword>
<comment type="subcellular location">
    <subcellularLocation>
        <location evidence="1">Membrane</location>
        <topology evidence="1">Peripheral membrane protein</topology>
    </subcellularLocation>
</comment>
<dbReference type="AlphaFoldDB" id="A0A4V6Q6B4"/>
<keyword evidence="5" id="KW-0406">Ion transport</keyword>
<evidence type="ECO:0000313" key="9">
    <source>
        <dbReference type="EMBL" id="TDV22868.1"/>
    </source>
</evidence>
<keyword evidence="8" id="KW-0066">ATP synthesis</keyword>
<dbReference type="Proteomes" id="UP000295757">
    <property type="component" value="Unassembled WGS sequence"/>
</dbReference>
<accession>A0A4V6Q6B4</accession>
<dbReference type="NCBIfam" id="NF045933">
    <property type="entry name" value="MSC_0622_gamma"/>
    <property type="match status" value="1"/>
</dbReference>
<evidence type="ECO:0000256" key="6">
    <source>
        <dbReference type="ARBA" id="ARBA00023136"/>
    </source>
</evidence>
<keyword evidence="7" id="KW-0139">CF(1)</keyword>
<evidence type="ECO:0000256" key="7">
    <source>
        <dbReference type="ARBA" id="ARBA00023196"/>
    </source>
</evidence>
<keyword evidence="6" id="KW-0472">Membrane</keyword>
<reference evidence="9 10" key="1">
    <citation type="submission" date="2019-03" db="EMBL/GenBank/DDBJ databases">
        <title>Genomic Encyclopedia of Archaeal and Bacterial Type Strains, Phase II (KMG-II): from individual species to whole genera.</title>
        <authorList>
            <person name="Goeker M."/>
        </authorList>
    </citation>
    <scope>NUCLEOTIDE SEQUENCE [LARGE SCALE GENOMIC DNA]</scope>
    <source>
        <strain evidence="9 10">ATCC 35214</strain>
    </source>
</reference>
<evidence type="ECO:0000256" key="1">
    <source>
        <dbReference type="ARBA" id="ARBA00004170"/>
    </source>
</evidence>
<dbReference type="InterPro" id="IPR035968">
    <property type="entry name" value="ATP_synth_F1_ATPase_gsu"/>
</dbReference>
<keyword evidence="10" id="KW-1185">Reference proteome</keyword>
<comment type="similarity">
    <text evidence="2">Belongs to the ATPase gamma chain family.</text>
</comment>
<organism evidence="9 10">
    <name type="scientific">Mycoplasmopsis mustelae</name>
    <dbReference type="NCBI Taxonomy" id="171289"/>
    <lineage>
        <taxon>Bacteria</taxon>
        <taxon>Bacillati</taxon>
        <taxon>Mycoplasmatota</taxon>
        <taxon>Mycoplasmoidales</taxon>
        <taxon>Metamycoplasmataceae</taxon>
        <taxon>Mycoplasmopsis</taxon>
    </lineage>
</organism>
<name>A0A4V6Q6B4_9BACT</name>
<evidence type="ECO:0000256" key="2">
    <source>
        <dbReference type="ARBA" id="ARBA00007681"/>
    </source>
</evidence>
<dbReference type="Gene3D" id="3.40.1380.10">
    <property type="match status" value="1"/>
</dbReference>
<evidence type="ECO:0000256" key="3">
    <source>
        <dbReference type="ARBA" id="ARBA00022448"/>
    </source>
</evidence>
<comment type="caution">
    <text evidence="9">The sequence shown here is derived from an EMBL/GenBank/DDBJ whole genome shotgun (WGS) entry which is preliminary data.</text>
</comment>
<gene>
    <name evidence="9" type="ORF">BCF59_0717</name>
</gene>
<evidence type="ECO:0000313" key="10">
    <source>
        <dbReference type="Proteomes" id="UP000295757"/>
    </source>
</evidence>
<evidence type="ECO:0000256" key="5">
    <source>
        <dbReference type="ARBA" id="ARBA00023065"/>
    </source>
</evidence>
<proteinExistence type="inferred from homology"/>
<dbReference type="GO" id="GO:0046933">
    <property type="term" value="F:proton-transporting ATP synthase activity, rotational mechanism"/>
    <property type="evidence" value="ECO:0007669"/>
    <property type="project" value="InterPro"/>
</dbReference>
<dbReference type="SUPFAM" id="SSF52943">
    <property type="entry name" value="ATP synthase (F1-ATPase), gamma subunit"/>
    <property type="match status" value="1"/>
</dbReference>
<dbReference type="RefSeq" id="WP_134111284.1">
    <property type="nucleotide sequence ID" value="NZ_SOCN01000005.1"/>
</dbReference>
<protein>
    <submittedName>
        <fullName evidence="9">ATP synthase gamma subunit</fullName>
    </submittedName>
</protein>
<dbReference type="EMBL" id="SOCN01000005">
    <property type="protein sequence ID" value="TDV22868.1"/>
    <property type="molecule type" value="Genomic_DNA"/>
</dbReference>